<proteinExistence type="predicted"/>
<gene>
    <name evidence="3" type="ORF">THMIRHAT_03870</name>
</gene>
<dbReference type="PANTHER" id="PTHR45228">
    <property type="entry name" value="CYCLIC DI-GMP PHOSPHODIESTERASE TM_0186-RELATED"/>
    <property type="match status" value="1"/>
</dbReference>
<dbReference type="PANTHER" id="PTHR45228:SF5">
    <property type="entry name" value="CYCLIC DI-GMP PHOSPHODIESTERASE VC_1348-RELATED"/>
    <property type="match status" value="1"/>
</dbReference>
<feature type="transmembrane region" description="Helical" evidence="1">
    <location>
        <begin position="29"/>
        <end position="59"/>
    </location>
</feature>
<accession>A0A6F8PKL1</accession>
<evidence type="ECO:0000259" key="2">
    <source>
        <dbReference type="PROSITE" id="PS51832"/>
    </source>
</evidence>
<dbReference type="AlphaFoldDB" id="A0A6F8PKL1"/>
<evidence type="ECO:0000313" key="4">
    <source>
        <dbReference type="Proteomes" id="UP000501466"/>
    </source>
</evidence>
<dbReference type="Proteomes" id="UP000501466">
    <property type="component" value="Chromosome"/>
</dbReference>
<dbReference type="PROSITE" id="PS51832">
    <property type="entry name" value="HD_GYP"/>
    <property type="match status" value="1"/>
</dbReference>
<dbReference type="Pfam" id="PF13487">
    <property type="entry name" value="HD_5"/>
    <property type="match status" value="1"/>
</dbReference>
<dbReference type="RefSeq" id="WP_198415236.1">
    <property type="nucleotide sequence ID" value="NZ_AP021888.1"/>
</dbReference>
<evidence type="ECO:0000313" key="3">
    <source>
        <dbReference type="EMBL" id="BBP42641.1"/>
    </source>
</evidence>
<organism evidence="3 4">
    <name type="scientific">Thiosulfativibrio zosterae</name>
    <dbReference type="NCBI Taxonomy" id="2675053"/>
    <lineage>
        <taxon>Bacteria</taxon>
        <taxon>Pseudomonadati</taxon>
        <taxon>Pseudomonadota</taxon>
        <taxon>Gammaproteobacteria</taxon>
        <taxon>Thiotrichales</taxon>
        <taxon>Piscirickettsiaceae</taxon>
        <taxon>Thiosulfativibrio</taxon>
    </lineage>
</organism>
<dbReference type="EMBL" id="AP021888">
    <property type="protein sequence ID" value="BBP42641.1"/>
    <property type="molecule type" value="Genomic_DNA"/>
</dbReference>
<feature type="transmembrane region" description="Helical" evidence="1">
    <location>
        <begin position="114"/>
        <end position="131"/>
    </location>
</feature>
<keyword evidence="1" id="KW-0812">Transmembrane</keyword>
<keyword evidence="1" id="KW-1133">Transmembrane helix</keyword>
<reference evidence="4" key="1">
    <citation type="submission" date="2019-11" db="EMBL/GenBank/DDBJ databases">
        <title>Isolation and characterization of two novel species in the genus Thiomicrorhabdus.</title>
        <authorList>
            <person name="Mochizuki J."/>
            <person name="Kojima H."/>
            <person name="Fukui M."/>
        </authorList>
    </citation>
    <scope>NUCLEOTIDE SEQUENCE [LARGE SCALE GENOMIC DNA]</scope>
    <source>
        <strain evidence="4">AkT22</strain>
    </source>
</reference>
<name>A0A6F8PKL1_9GAMM</name>
<dbReference type="InterPro" id="IPR052020">
    <property type="entry name" value="Cyclic_di-GMP/3'3'-cGAMP_PDE"/>
</dbReference>
<feature type="domain" description="HD-GYP" evidence="2">
    <location>
        <begin position="198"/>
        <end position="396"/>
    </location>
</feature>
<dbReference type="InterPro" id="IPR003607">
    <property type="entry name" value="HD/PDEase_dom"/>
</dbReference>
<evidence type="ECO:0000256" key="1">
    <source>
        <dbReference type="SAM" id="Phobius"/>
    </source>
</evidence>
<feature type="transmembrane region" description="Helical" evidence="1">
    <location>
        <begin position="90"/>
        <end position="108"/>
    </location>
</feature>
<dbReference type="GO" id="GO:0008081">
    <property type="term" value="F:phosphoric diester hydrolase activity"/>
    <property type="evidence" value="ECO:0007669"/>
    <property type="project" value="UniProtKB-ARBA"/>
</dbReference>
<sequence>MTTILKNLITQRQFEYTLKEGRPSQAANLLLVAIFVYLLSQLGVATELIVLWVIGHILVSGHRIRMMFTILPKIGHEPIDHKRLYKQTRITFWLMGSLWGIAFLTITLLGQDAYTNLVLAVAIGYCGSGILSAAPSFMAYAAMNTPIVASIYLGFILQPTQATPIAIVIATLAFGFIFSSAYRFSQHFIGNVTRYHQIENAKQQVIHVLGRASEYRDEETGDHISRMSQNAYLLSKKIGFNEEEALRMRDASSLHDLGKIGIPDHILLKPGKLTPAEFEVMKTHPCIGHHILGDAQESATLELAKRICHSHHEKWDGTGYPEGLTAEQIPLEARIAAICDVFDALTSERPYKPAWSHEAALNYIIEQKNRHFDPELVEAFIAIHPERQQYKITEPSSPRTPQTC</sequence>
<dbReference type="SUPFAM" id="SSF109604">
    <property type="entry name" value="HD-domain/PDEase-like"/>
    <property type="match status" value="1"/>
</dbReference>
<protein>
    <recommendedName>
        <fullName evidence="2">HD-GYP domain-containing protein</fullName>
    </recommendedName>
</protein>
<keyword evidence="4" id="KW-1185">Reference proteome</keyword>
<dbReference type="Gene3D" id="1.10.3210.10">
    <property type="entry name" value="Hypothetical protein af1432"/>
    <property type="match status" value="1"/>
</dbReference>
<keyword evidence="1" id="KW-0472">Membrane</keyword>
<dbReference type="SMART" id="SM00471">
    <property type="entry name" value="HDc"/>
    <property type="match status" value="1"/>
</dbReference>
<dbReference type="KEGG" id="tzo:THMIRHAT_03870"/>
<dbReference type="InterPro" id="IPR037522">
    <property type="entry name" value="HD_GYP_dom"/>
</dbReference>
<dbReference type="CDD" id="cd00077">
    <property type="entry name" value="HDc"/>
    <property type="match status" value="1"/>
</dbReference>
<feature type="transmembrane region" description="Helical" evidence="1">
    <location>
        <begin position="163"/>
        <end position="184"/>
    </location>
</feature>